<dbReference type="AlphaFoldDB" id="A0A182WG65"/>
<name>A0A182WG65_9DIPT</name>
<evidence type="ECO:0000313" key="1">
    <source>
        <dbReference type="EnsemblMetazoa" id="AMIN009363-PA"/>
    </source>
</evidence>
<organism evidence="1 2">
    <name type="scientific">Anopheles minimus</name>
    <dbReference type="NCBI Taxonomy" id="112268"/>
    <lineage>
        <taxon>Eukaryota</taxon>
        <taxon>Metazoa</taxon>
        <taxon>Ecdysozoa</taxon>
        <taxon>Arthropoda</taxon>
        <taxon>Hexapoda</taxon>
        <taxon>Insecta</taxon>
        <taxon>Pterygota</taxon>
        <taxon>Neoptera</taxon>
        <taxon>Endopterygota</taxon>
        <taxon>Diptera</taxon>
        <taxon>Nematocera</taxon>
        <taxon>Culicoidea</taxon>
        <taxon>Culicidae</taxon>
        <taxon>Anophelinae</taxon>
        <taxon>Anopheles</taxon>
    </lineage>
</organism>
<evidence type="ECO:0000313" key="2">
    <source>
        <dbReference type="Proteomes" id="UP000075920"/>
    </source>
</evidence>
<sequence length="123" mass="14353">MSDYNSKVQSCHTHRKDVGECPASEFALKIPLKKPHFHPTKNTCWRVSVCFRVPPRAKLPFPFAFCCGGILMPPGKRYRNVRAFLVFSWEALRNRSENKGVFFFCRNQECRENATELNFFFAN</sequence>
<protein>
    <submittedName>
        <fullName evidence="1">Uncharacterized protein</fullName>
    </submittedName>
</protein>
<accession>A0A182WG65</accession>
<reference evidence="2" key="1">
    <citation type="submission" date="2013-03" db="EMBL/GenBank/DDBJ databases">
        <title>The Genome Sequence of Anopheles minimus MINIMUS1.</title>
        <authorList>
            <consortium name="The Broad Institute Genomics Platform"/>
            <person name="Neafsey D.E."/>
            <person name="Walton C."/>
            <person name="Walker B."/>
            <person name="Young S.K."/>
            <person name="Zeng Q."/>
            <person name="Gargeya S."/>
            <person name="Fitzgerald M."/>
            <person name="Haas B."/>
            <person name="Abouelleil A."/>
            <person name="Allen A.W."/>
            <person name="Alvarado L."/>
            <person name="Arachchi H.M."/>
            <person name="Berlin A.M."/>
            <person name="Chapman S.B."/>
            <person name="Gainer-Dewar J."/>
            <person name="Goldberg J."/>
            <person name="Griggs A."/>
            <person name="Gujja S."/>
            <person name="Hansen M."/>
            <person name="Howarth C."/>
            <person name="Imamovic A."/>
            <person name="Ireland A."/>
            <person name="Larimer J."/>
            <person name="McCowan C."/>
            <person name="Murphy C."/>
            <person name="Pearson M."/>
            <person name="Poon T.W."/>
            <person name="Priest M."/>
            <person name="Roberts A."/>
            <person name="Saif S."/>
            <person name="Shea T."/>
            <person name="Sisk P."/>
            <person name="Sykes S."/>
            <person name="Wortman J."/>
            <person name="Nusbaum C."/>
            <person name="Birren B."/>
        </authorList>
    </citation>
    <scope>NUCLEOTIDE SEQUENCE [LARGE SCALE GENOMIC DNA]</scope>
    <source>
        <strain evidence="2">MINIMUS1</strain>
    </source>
</reference>
<dbReference type="EnsemblMetazoa" id="AMIN009363-RA">
    <property type="protein sequence ID" value="AMIN009363-PA"/>
    <property type="gene ID" value="AMIN009363"/>
</dbReference>
<keyword evidence="2" id="KW-1185">Reference proteome</keyword>
<dbReference type="Proteomes" id="UP000075920">
    <property type="component" value="Unassembled WGS sequence"/>
</dbReference>
<proteinExistence type="predicted"/>
<dbReference type="VEuPathDB" id="VectorBase:AMIN009363"/>
<reference evidence="1" key="2">
    <citation type="submission" date="2020-05" db="UniProtKB">
        <authorList>
            <consortium name="EnsemblMetazoa"/>
        </authorList>
    </citation>
    <scope>IDENTIFICATION</scope>
    <source>
        <strain evidence="1">MINIMUS1</strain>
    </source>
</reference>